<dbReference type="SUPFAM" id="SSF103473">
    <property type="entry name" value="MFS general substrate transporter"/>
    <property type="match status" value="1"/>
</dbReference>
<feature type="transmembrane region" description="Helical" evidence="5">
    <location>
        <begin position="452"/>
        <end position="473"/>
    </location>
</feature>
<evidence type="ECO:0000256" key="4">
    <source>
        <dbReference type="ARBA" id="ARBA00023136"/>
    </source>
</evidence>
<reference evidence="6 7" key="1">
    <citation type="submission" date="2018-03" db="EMBL/GenBank/DDBJ databases">
        <authorList>
            <person name="Guldener U."/>
        </authorList>
    </citation>
    <scope>NUCLEOTIDE SEQUENCE [LARGE SCALE GENOMIC DNA]</scope>
    <source>
        <strain evidence="6 7">NBRC100155</strain>
    </source>
</reference>
<dbReference type="AlphaFoldDB" id="A0A5C3E5N5"/>
<evidence type="ECO:0000256" key="3">
    <source>
        <dbReference type="ARBA" id="ARBA00022989"/>
    </source>
</evidence>
<dbReference type="InterPro" id="IPR036259">
    <property type="entry name" value="MFS_trans_sf"/>
</dbReference>
<dbReference type="PANTHER" id="PTHR23294">
    <property type="entry name" value="ET TRANSLATION PRODUCT-RELATED"/>
    <property type="match status" value="1"/>
</dbReference>
<feature type="transmembrane region" description="Helical" evidence="5">
    <location>
        <begin position="230"/>
        <end position="252"/>
    </location>
</feature>
<dbReference type="EMBL" id="OOIN01000013">
    <property type="protein sequence ID" value="SPO26003.1"/>
    <property type="molecule type" value="Genomic_DNA"/>
</dbReference>
<feature type="transmembrane region" description="Helical" evidence="5">
    <location>
        <begin position="119"/>
        <end position="146"/>
    </location>
</feature>
<keyword evidence="3 5" id="KW-1133">Transmembrane helix</keyword>
<protein>
    <submittedName>
        <fullName evidence="6">Uncharacterized protein</fullName>
    </submittedName>
</protein>
<feature type="transmembrane region" description="Helical" evidence="5">
    <location>
        <begin position="86"/>
        <end position="107"/>
    </location>
</feature>
<dbReference type="Pfam" id="PF05978">
    <property type="entry name" value="UNC-93"/>
    <property type="match status" value="1"/>
</dbReference>
<feature type="transmembrane region" description="Helical" evidence="5">
    <location>
        <begin position="264"/>
        <end position="282"/>
    </location>
</feature>
<keyword evidence="4 5" id="KW-0472">Membrane</keyword>
<dbReference type="OrthoDB" id="196103at2759"/>
<feature type="transmembrane region" description="Helical" evidence="5">
    <location>
        <begin position="189"/>
        <end position="209"/>
    </location>
</feature>
<evidence type="ECO:0000256" key="2">
    <source>
        <dbReference type="ARBA" id="ARBA00022692"/>
    </source>
</evidence>
<evidence type="ECO:0000313" key="6">
    <source>
        <dbReference type="EMBL" id="SPO26003.1"/>
    </source>
</evidence>
<feature type="transmembrane region" description="Helical" evidence="5">
    <location>
        <begin position="380"/>
        <end position="401"/>
    </location>
</feature>
<proteinExistence type="predicted"/>
<keyword evidence="2 5" id="KW-0812">Transmembrane</keyword>
<evidence type="ECO:0000256" key="5">
    <source>
        <dbReference type="SAM" id="Phobius"/>
    </source>
</evidence>
<keyword evidence="7" id="KW-1185">Reference proteome</keyword>
<dbReference type="InterPro" id="IPR010291">
    <property type="entry name" value="Ion_channel_UNC-93"/>
</dbReference>
<dbReference type="Proteomes" id="UP000324022">
    <property type="component" value="Unassembled WGS sequence"/>
</dbReference>
<accession>A0A5C3E5N5</accession>
<dbReference type="InterPro" id="IPR051617">
    <property type="entry name" value="UNC-93-like_regulator"/>
</dbReference>
<evidence type="ECO:0000313" key="7">
    <source>
        <dbReference type="Proteomes" id="UP000324022"/>
    </source>
</evidence>
<feature type="transmembrane region" description="Helical" evidence="5">
    <location>
        <begin position="158"/>
        <end position="177"/>
    </location>
</feature>
<comment type="subcellular location">
    <subcellularLocation>
        <location evidence="1">Membrane</location>
        <topology evidence="1">Multi-pass membrane protein</topology>
    </subcellularLocation>
</comment>
<feature type="transmembrane region" description="Helical" evidence="5">
    <location>
        <begin position="294"/>
        <end position="312"/>
    </location>
</feature>
<dbReference type="PANTHER" id="PTHR23294:SF17">
    <property type="entry name" value="DUF895 DOMAIN MEMBRANE PROTEIN"/>
    <property type="match status" value="1"/>
</dbReference>
<gene>
    <name evidence="6" type="ORF">UTRI_02277</name>
</gene>
<organism evidence="6 7">
    <name type="scientific">Ustilago trichophora</name>
    <dbReference type="NCBI Taxonomy" id="86804"/>
    <lineage>
        <taxon>Eukaryota</taxon>
        <taxon>Fungi</taxon>
        <taxon>Dikarya</taxon>
        <taxon>Basidiomycota</taxon>
        <taxon>Ustilaginomycotina</taxon>
        <taxon>Ustilaginomycetes</taxon>
        <taxon>Ustilaginales</taxon>
        <taxon>Ustilaginaceae</taxon>
        <taxon>Ustilago</taxon>
    </lineage>
</organism>
<sequence length="490" mass="53650">MILVDPHSLAAAPRASLPAFGRLSTAKLRVDGRSNEGSLLLAIHLASLPGRSGLLRLLRNRRHVLSRQQLGAGGTQSITLSNITNAILYALFALTGLVAGSFNNIFGPRITLFEKAQDWFLILSGAILGMCAALLWTAQGCIMLSYPLEAEKGRSFSIFWAIFNSGSLMGGLIALGINLKEGGLDAVKVTTYIAFFAVIMVDGTLVKVVKQNSAKEEIHALLSTLKRREILLLIPMMFASNFFYPYQGSIAFKVFDAPARSVNGVIKSVGQILGALILGFLLDKLPMNRRNRGLFGLTLTAVFTIVAYSWGIKYQMPITRDTKWAHKINYNDSAFAEPISIFILYDMLARYAGMYKAVQSAGAAAAFAMDATLVPYINEIGAVFGLMMFSYPFAAMVIWGIRDSNYEVEEQVYIDEAAAENNNTINVLESGHQTAPAFDHSRLAAARRSSKSFSASLFVSRVFFSSYLAFFFFEVFELSLSLISAKMKTG</sequence>
<dbReference type="GO" id="GO:0016020">
    <property type="term" value="C:membrane"/>
    <property type="evidence" value="ECO:0007669"/>
    <property type="project" value="UniProtKB-SubCell"/>
</dbReference>
<evidence type="ECO:0000256" key="1">
    <source>
        <dbReference type="ARBA" id="ARBA00004141"/>
    </source>
</evidence>
<name>A0A5C3E5N5_9BASI</name>